<evidence type="ECO:0000313" key="2">
    <source>
        <dbReference type="EMBL" id="MCP3056896.1"/>
    </source>
</evidence>
<protein>
    <submittedName>
        <fullName evidence="2">M48 family metallopeptidase</fullName>
    </submittedName>
</protein>
<gene>
    <name evidence="2" type="ORF">MJ956_17345</name>
</gene>
<dbReference type="RefSeq" id="WP_253965697.1">
    <property type="nucleotide sequence ID" value="NZ_JALHBS010000111.1"/>
</dbReference>
<dbReference type="InterPro" id="IPR053136">
    <property type="entry name" value="UTP_pyrophosphatase-like"/>
</dbReference>
<sequence>PLTGAVSGMTAERHSVQYGEHRINFAIVRRDRTTLEIAVEPDASVVVAAPEDATLAAIEGKVRKRAAWIRRQQRYFIQFLPRTPDRQYVAGETHLYLGRQYRLKVVPHVQATVKLVRGFIVVQTHRPERTEVTRELVEAWYRQRAHTKFAERLELNLLRFPAPDDFRPKGLIVRQLRQRWGSMSPASRLLLNRRLIEAPMDAIDYVITHELCHIAVPHHGPEFFELLSRVLPDWPKRKHRLEQRMA</sequence>
<dbReference type="PANTHER" id="PTHR30399">
    <property type="entry name" value="UNCHARACTERIZED PROTEIN YGJP"/>
    <property type="match status" value="1"/>
</dbReference>
<evidence type="ECO:0000259" key="1">
    <source>
        <dbReference type="Pfam" id="PF01863"/>
    </source>
</evidence>
<organism evidence="2 3">
    <name type="scientific">Aurantimonas marianensis</name>
    <dbReference type="NCBI Taxonomy" id="2920428"/>
    <lineage>
        <taxon>Bacteria</taxon>
        <taxon>Pseudomonadati</taxon>
        <taxon>Pseudomonadota</taxon>
        <taxon>Alphaproteobacteria</taxon>
        <taxon>Hyphomicrobiales</taxon>
        <taxon>Aurantimonadaceae</taxon>
        <taxon>Aurantimonas</taxon>
    </lineage>
</organism>
<name>A0A9X2H9V0_9HYPH</name>
<dbReference type="PANTHER" id="PTHR30399:SF1">
    <property type="entry name" value="UTP PYROPHOSPHATASE"/>
    <property type="match status" value="1"/>
</dbReference>
<dbReference type="Pfam" id="PF01863">
    <property type="entry name" value="YgjP-like"/>
    <property type="match status" value="1"/>
</dbReference>
<proteinExistence type="predicted"/>
<dbReference type="CDD" id="cd07344">
    <property type="entry name" value="M48_yhfN_like"/>
    <property type="match status" value="1"/>
</dbReference>
<reference evidence="2" key="1">
    <citation type="submission" date="2022-03" db="EMBL/GenBank/DDBJ databases">
        <title>Aurantimonas Liuensis sp. Nov., isolated from the hadal seawater of the Mariana Trench.</title>
        <authorList>
            <person name="Liu R."/>
        </authorList>
    </citation>
    <scope>NUCLEOTIDE SEQUENCE</scope>
    <source>
        <strain evidence="2">LRZ36</strain>
    </source>
</reference>
<comment type="caution">
    <text evidence="2">The sequence shown here is derived from an EMBL/GenBank/DDBJ whole genome shotgun (WGS) entry which is preliminary data.</text>
</comment>
<keyword evidence="3" id="KW-1185">Reference proteome</keyword>
<evidence type="ECO:0000313" key="3">
    <source>
        <dbReference type="Proteomes" id="UP001155220"/>
    </source>
</evidence>
<dbReference type="EMBL" id="JALHBS010000111">
    <property type="protein sequence ID" value="MCP3056896.1"/>
    <property type="molecule type" value="Genomic_DNA"/>
</dbReference>
<accession>A0A9X2H9V0</accession>
<feature type="domain" description="YgjP-like metallopeptidase" evidence="1">
    <location>
        <begin position="34"/>
        <end position="243"/>
    </location>
</feature>
<dbReference type="AlphaFoldDB" id="A0A9X2H9V0"/>
<dbReference type="Proteomes" id="UP001155220">
    <property type="component" value="Unassembled WGS sequence"/>
</dbReference>
<dbReference type="InterPro" id="IPR002725">
    <property type="entry name" value="YgjP-like_metallopeptidase"/>
</dbReference>
<feature type="non-terminal residue" evidence="2">
    <location>
        <position position="1"/>
    </location>
</feature>
<dbReference type="Gene3D" id="3.30.2010.10">
    <property type="entry name" value="Metalloproteases ('zincins'), catalytic domain"/>
    <property type="match status" value="1"/>
</dbReference>